<gene>
    <name evidence="2" type="ORF">PAI11_19640</name>
</gene>
<evidence type="ECO:0000313" key="2">
    <source>
        <dbReference type="EMBL" id="EHN11175.1"/>
    </source>
</evidence>
<reference evidence="2 3" key="1">
    <citation type="journal article" date="2013" name="Biodegradation">
        <title>Quantitative proteomic analysis of ibuprofen-degrading Patulibacter sp. strain I11.</title>
        <authorList>
            <person name="Almeida B."/>
            <person name="Kjeldal H."/>
            <person name="Lolas I."/>
            <person name="Knudsen A.D."/>
            <person name="Carvalho G."/>
            <person name="Nielsen K.L."/>
            <person name="Barreto Crespo M.T."/>
            <person name="Stensballe A."/>
            <person name="Nielsen J.L."/>
        </authorList>
    </citation>
    <scope>NUCLEOTIDE SEQUENCE [LARGE SCALE GENOMIC DNA]</scope>
    <source>
        <strain evidence="2 3">I11</strain>
    </source>
</reference>
<dbReference type="SUPFAM" id="SSF55961">
    <property type="entry name" value="Bet v1-like"/>
    <property type="match status" value="1"/>
</dbReference>
<accession>H0E575</accession>
<dbReference type="Gene3D" id="3.30.530.20">
    <property type="match status" value="1"/>
</dbReference>
<evidence type="ECO:0008006" key="4">
    <source>
        <dbReference type="Google" id="ProtNLM"/>
    </source>
</evidence>
<dbReference type="InterPro" id="IPR023393">
    <property type="entry name" value="START-like_dom_sf"/>
</dbReference>
<comment type="caution">
    <text evidence="2">The sequence shown here is derived from an EMBL/GenBank/DDBJ whole genome shotgun (WGS) entry which is preliminary data.</text>
</comment>
<keyword evidence="3" id="KW-1185">Reference proteome</keyword>
<protein>
    <recommendedName>
        <fullName evidence="4">Polyketide cyclase / dehydrase and lipid transport</fullName>
    </recommendedName>
</protein>
<organism evidence="2 3">
    <name type="scientific">Patulibacter medicamentivorans</name>
    <dbReference type="NCBI Taxonomy" id="1097667"/>
    <lineage>
        <taxon>Bacteria</taxon>
        <taxon>Bacillati</taxon>
        <taxon>Actinomycetota</taxon>
        <taxon>Thermoleophilia</taxon>
        <taxon>Solirubrobacterales</taxon>
        <taxon>Patulibacteraceae</taxon>
        <taxon>Patulibacter</taxon>
    </lineage>
</organism>
<dbReference type="CDD" id="cd07812">
    <property type="entry name" value="SRPBCC"/>
    <property type="match status" value="1"/>
</dbReference>
<feature type="compositionally biased region" description="Acidic residues" evidence="1">
    <location>
        <begin position="147"/>
        <end position="167"/>
    </location>
</feature>
<dbReference type="RefSeq" id="WP_007574040.1">
    <property type="nucleotide sequence ID" value="NZ_AGUD01000141.1"/>
</dbReference>
<dbReference type="Proteomes" id="UP000005143">
    <property type="component" value="Unassembled WGS sequence"/>
</dbReference>
<name>H0E575_9ACTN</name>
<proteinExistence type="predicted"/>
<dbReference type="EMBL" id="AGUD01000141">
    <property type="protein sequence ID" value="EHN11175.1"/>
    <property type="molecule type" value="Genomic_DNA"/>
</dbReference>
<evidence type="ECO:0000313" key="3">
    <source>
        <dbReference type="Proteomes" id="UP000005143"/>
    </source>
</evidence>
<dbReference type="AlphaFoldDB" id="H0E575"/>
<feature type="region of interest" description="Disordered" evidence="1">
    <location>
        <begin position="139"/>
        <end position="175"/>
    </location>
</feature>
<dbReference type="OrthoDB" id="9936516at2"/>
<evidence type="ECO:0000256" key="1">
    <source>
        <dbReference type="SAM" id="MobiDB-lite"/>
    </source>
</evidence>
<sequence>MHWIQRSIELPLPPAAAFPLTVEPGTIDGWLVQVREVRPRGFLHFRPRVRHGGVSLVLDVHVLRAIVPDLVEVAVGWRAVTGRVLLELAATDDGGSLVTMRIGLDLPLSLRIAQRGIATELSRMMAVDLRRLRRLAREASGERAAVEEELQDEAAGDDPAEEWDDDGAGGPSAGG</sequence>